<sequence length="134" mass="14841">MTLLSRSFEASVAIRAEIGYKLFVPDHYDGSRPWPIIVFLHGIKKRGSDIGLLDNYGLLKSAAGTREFPFLVLAPQCPAHSYWPAVRHEVLALLDGTMSEYNVDPAAVYLTGFSMGGNGASELFRWLLSHKRSS</sequence>
<dbReference type="InterPro" id="IPR029058">
    <property type="entry name" value="AB_hydrolase_fold"/>
</dbReference>
<name>A0A7X4YU86_9BACL</name>
<evidence type="ECO:0000313" key="2">
    <source>
        <dbReference type="EMBL" id="NBC72680.1"/>
    </source>
</evidence>
<dbReference type="Gene3D" id="3.40.50.1820">
    <property type="entry name" value="alpha/beta hydrolase"/>
    <property type="match status" value="1"/>
</dbReference>
<dbReference type="AlphaFoldDB" id="A0A7X4YU86"/>
<dbReference type="RefSeq" id="WP_161703913.1">
    <property type="nucleotide sequence ID" value="NZ_JAAAMU010000021.1"/>
</dbReference>
<organism evidence="2 3">
    <name type="scientific">Paenibacillus sacheonensis</name>
    <dbReference type="NCBI Taxonomy" id="742054"/>
    <lineage>
        <taxon>Bacteria</taxon>
        <taxon>Bacillati</taxon>
        <taxon>Bacillota</taxon>
        <taxon>Bacilli</taxon>
        <taxon>Bacillales</taxon>
        <taxon>Paenibacillaceae</taxon>
        <taxon>Paenibacillus</taxon>
    </lineage>
</organism>
<evidence type="ECO:0008006" key="4">
    <source>
        <dbReference type="Google" id="ProtNLM"/>
    </source>
</evidence>
<keyword evidence="3" id="KW-1185">Reference proteome</keyword>
<comment type="caution">
    <text evidence="2">The sequence shown here is derived from an EMBL/GenBank/DDBJ whole genome shotgun (WGS) entry which is preliminary data.</text>
</comment>
<evidence type="ECO:0000256" key="1">
    <source>
        <dbReference type="ARBA" id="ARBA00022729"/>
    </source>
</evidence>
<proteinExistence type="predicted"/>
<dbReference type="PANTHER" id="PTHR43037">
    <property type="entry name" value="UNNAMED PRODUCT-RELATED"/>
    <property type="match status" value="1"/>
</dbReference>
<dbReference type="SUPFAM" id="SSF53474">
    <property type="entry name" value="alpha/beta-Hydrolases"/>
    <property type="match status" value="1"/>
</dbReference>
<evidence type="ECO:0000313" key="3">
    <source>
        <dbReference type="Proteomes" id="UP000558113"/>
    </source>
</evidence>
<reference evidence="2 3" key="1">
    <citation type="submission" date="2020-01" db="EMBL/GenBank/DDBJ databases">
        <title>Paenibacillus soybeanensis sp. nov. isolated from the nodules of soybean (Glycine max(L.) Merr).</title>
        <authorList>
            <person name="Wang H."/>
        </authorList>
    </citation>
    <scope>NUCLEOTIDE SEQUENCE [LARGE SCALE GENOMIC DNA]</scope>
    <source>
        <strain evidence="2 3">DSM 23054</strain>
    </source>
</reference>
<dbReference type="OrthoDB" id="9764953at2"/>
<protein>
    <recommendedName>
        <fullName evidence="4">Phospholipase</fullName>
    </recommendedName>
</protein>
<accession>A0A7X4YU86</accession>
<dbReference type="Proteomes" id="UP000558113">
    <property type="component" value="Unassembled WGS sequence"/>
</dbReference>
<dbReference type="InterPro" id="IPR050955">
    <property type="entry name" value="Plant_Biomass_Hydrol_Est"/>
</dbReference>
<gene>
    <name evidence="2" type="ORF">GT003_27160</name>
</gene>
<dbReference type="EMBL" id="JAAAMU010000021">
    <property type="protein sequence ID" value="NBC72680.1"/>
    <property type="molecule type" value="Genomic_DNA"/>
</dbReference>
<keyword evidence="1" id="KW-0732">Signal</keyword>
<dbReference type="PANTHER" id="PTHR43037:SF1">
    <property type="entry name" value="BLL1128 PROTEIN"/>
    <property type="match status" value="1"/>
</dbReference>